<dbReference type="AlphaFoldDB" id="A0AAN9U6P3"/>
<evidence type="ECO:0000256" key="1">
    <source>
        <dbReference type="SAM" id="MobiDB-lite"/>
    </source>
</evidence>
<dbReference type="Gene3D" id="3.90.1140.10">
    <property type="entry name" value="Cyclic phosphodiesterase"/>
    <property type="match status" value="1"/>
</dbReference>
<evidence type="ECO:0000313" key="2">
    <source>
        <dbReference type="EMBL" id="KAK7733913.1"/>
    </source>
</evidence>
<reference evidence="2 3" key="1">
    <citation type="journal article" date="2023" name="PLoS ONE">
        <title>Cytospora paraplurivora sp. nov. isolated from orchards with fruit tree decline syndrome in Ontario, Canada.</title>
        <authorList>
            <person name="Ilyukhin E."/>
            <person name="Nguyen H.D.T."/>
            <person name="Castle A.J."/>
            <person name="Ellouze W."/>
        </authorList>
    </citation>
    <scope>NUCLEOTIDE SEQUENCE [LARGE SCALE GENOMIC DNA]</scope>
    <source>
        <strain evidence="2 3">FDS-564</strain>
    </source>
</reference>
<dbReference type="Proteomes" id="UP001320245">
    <property type="component" value="Unassembled WGS sequence"/>
</dbReference>
<dbReference type="SUPFAM" id="SSF55144">
    <property type="entry name" value="LigT-like"/>
    <property type="match status" value="1"/>
</dbReference>
<accession>A0AAN9U6P3</accession>
<dbReference type="InterPro" id="IPR009097">
    <property type="entry name" value="Cyclic_Pdiesterase"/>
</dbReference>
<keyword evidence="3" id="KW-1185">Reference proteome</keyword>
<evidence type="ECO:0000313" key="3">
    <source>
        <dbReference type="Proteomes" id="UP001320245"/>
    </source>
</evidence>
<protein>
    <submittedName>
        <fullName evidence="2">Uncharacterized protein</fullName>
    </submittedName>
</protein>
<organism evidence="2 3">
    <name type="scientific">Cytospora paraplurivora</name>
    <dbReference type="NCBI Taxonomy" id="2898453"/>
    <lineage>
        <taxon>Eukaryota</taxon>
        <taxon>Fungi</taxon>
        <taxon>Dikarya</taxon>
        <taxon>Ascomycota</taxon>
        <taxon>Pezizomycotina</taxon>
        <taxon>Sordariomycetes</taxon>
        <taxon>Sordariomycetidae</taxon>
        <taxon>Diaporthales</taxon>
        <taxon>Cytosporaceae</taxon>
        <taxon>Cytospora</taxon>
    </lineage>
</organism>
<sequence length="263" mass="29578">MHWICPRARHYATTKRHTITGMLYSQVLSGRQDTAASSPAAAKRSQPNPTSFPAAYSTGTVPTNIGQNSVRPKRKPKDEHRPRTLSEEEHVYVLTLSTTPSLHDTVTALRERHFPAHLNRTPAHLTMFHALPGSHLSGIVAAIEEECHGLSPFRLATGSLFRMRRGVGINVGQGSRPARLLHEGLQRRWIGFLSEQDRQAWRPHWTIQNKVNDAAVVEETMREVGLKFQGAEGVSQGCVLWRYENGGNWRFERMFEFGGQVSI</sequence>
<proteinExistence type="predicted"/>
<feature type="region of interest" description="Disordered" evidence="1">
    <location>
        <begin position="35"/>
        <end position="86"/>
    </location>
</feature>
<name>A0AAN9U6P3_9PEZI</name>
<feature type="compositionally biased region" description="Polar residues" evidence="1">
    <location>
        <begin position="45"/>
        <end position="70"/>
    </location>
</feature>
<dbReference type="EMBL" id="JAJSPL020000045">
    <property type="protein sequence ID" value="KAK7733913.1"/>
    <property type="molecule type" value="Genomic_DNA"/>
</dbReference>
<feature type="compositionally biased region" description="Basic and acidic residues" evidence="1">
    <location>
        <begin position="76"/>
        <end position="86"/>
    </location>
</feature>
<comment type="caution">
    <text evidence="2">The sequence shown here is derived from an EMBL/GenBank/DDBJ whole genome shotgun (WGS) entry which is preliminary data.</text>
</comment>
<dbReference type="Pfam" id="PF13563">
    <property type="entry name" value="2_5_RNA_ligase2"/>
    <property type="match status" value="1"/>
</dbReference>
<gene>
    <name evidence="2" type="ORF">SLS53_008065</name>
</gene>